<accession>A0ABU9DUC4</accession>
<name>A0ABU9DUC4_9BACL</name>
<comment type="caution">
    <text evidence="1">The sequence shown here is derived from an EMBL/GenBank/DDBJ whole genome shotgun (WGS) entry which is preliminary data.</text>
</comment>
<gene>
    <name evidence="1" type="ORF">WMW72_28480</name>
</gene>
<evidence type="ECO:0000313" key="1">
    <source>
        <dbReference type="EMBL" id="MEK8131851.1"/>
    </source>
</evidence>
<evidence type="ECO:0000313" key="2">
    <source>
        <dbReference type="Proteomes" id="UP001469365"/>
    </source>
</evidence>
<proteinExistence type="predicted"/>
<sequence length="55" mass="5895">MNIGIIGDYNPAYPSQRTTCEALLHAARQAGLRIGIEWISSSSLHGRSASISSHV</sequence>
<reference evidence="1 2" key="1">
    <citation type="submission" date="2024-04" db="EMBL/GenBank/DDBJ databases">
        <title>draft genome sequnece of Paenibacillus filicis.</title>
        <authorList>
            <person name="Kim D.-U."/>
        </authorList>
    </citation>
    <scope>NUCLEOTIDE SEQUENCE [LARGE SCALE GENOMIC DNA]</scope>
    <source>
        <strain evidence="1 2">KACC14197</strain>
    </source>
</reference>
<evidence type="ECO:0008006" key="3">
    <source>
        <dbReference type="Google" id="ProtNLM"/>
    </source>
</evidence>
<protein>
    <recommendedName>
        <fullName evidence="3">Luciferase-like monooxygenase</fullName>
    </recommendedName>
</protein>
<dbReference type="EMBL" id="JBBPCC010000024">
    <property type="protein sequence ID" value="MEK8131851.1"/>
    <property type="molecule type" value="Genomic_DNA"/>
</dbReference>
<dbReference type="Proteomes" id="UP001469365">
    <property type="component" value="Unassembled WGS sequence"/>
</dbReference>
<organism evidence="1 2">
    <name type="scientific">Paenibacillus filicis</name>
    <dbReference type="NCBI Taxonomy" id="669464"/>
    <lineage>
        <taxon>Bacteria</taxon>
        <taxon>Bacillati</taxon>
        <taxon>Bacillota</taxon>
        <taxon>Bacilli</taxon>
        <taxon>Bacillales</taxon>
        <taxon>Paenibacillaceae</taxon>
        <taxon>Paenibacillus</taxon>
    </lineage>
</organism>
<keyword evidence="2" id="KW-1185">Reference proteome</keyword>